<keyword evidence="2" id="KW-0812">Transmembrane</keyword>
<evidence type="ECO:0000313" key="4">
    <source>
        <dbReference type="Proteomes" id="UP000482960"/>
    </source>
</evidence>
<feature type="region of interest" description="Disordered" evidence="1">
    <location>
        <begin position="1"/>
        <end position="37"/>
    </location>
</feature>
<evidence type="ECO:0000313" key="3">
    <source>
        <dbReference type="EMBL" id="GFJ91733.1"/>
    </source>
</evidence>
<protein>
    <submittedName>
        <fullName evidence="3">Uncharacterized protein</fullName>
    </submittedName>
</protein>
<gene>
    <name evidence="3" type="ORF">Prum_053750</name>
</gene>
<comment type="caution">
    <text evidence="3">The sequence shown here is derived from an EMBL/GenBank/DDBJ whole genome shotgun (WGS) entry which is preliminary data.</text>
</comment>
<keyword evidence="2" id="KW-0472">Membrane</keyword>
<keyword evidence="4" id="KW-1185">Reference proteome</keyword>
<evidence type="ECO:0000256" key="1">
    <source>
        <dbReference type="SAM" id="MobiDB-lite"/>
    </source>
</evidence>
<name>A0A6V8L388_9ACTN</name>
<evidence type="ECO:0000256" key="2">
    <source>
        <dbReference type="SAM" id="Phobius"/>
    </source>
</evidence>
<reference evidence="3 4" key="1">
    <citation type="submission" date="2020-03" db="EMBL/GenBank/DDBJ databases">
        <title>Whole genome shotgun sequence of Phytohabitans rumicis NBRC 108638.</title>
        <authorList>
            <person name="Komaki H."/>
            <person name="Tamura T."/>
        </authorList>
    </citation>
    <scope>NUCLEOTIDE SEQUENCE [LARGE SCALE GENOMIC DNA]</scope>
    <source>
        <strain evidence="3 4">NBRC 108638</strain>
    </source>
</reference>
<dbReference type="EMBL" id="BLPG01000001">
    <property type="protein sequence ID" value="GFJ91733.1"/>
    <property type="molecule type" value="Genomic_DNA"/>
</dbReference>
<proteinExistence type="predicted"/>
<sequence length="140" mass="14695">MSTEADESSPERSFVEGLGLRIQRDERPEPGPAPHGVARIFRLPRSHDPAPPATRLIVMCAWATALGVAGLGVATRGLMAIMGGLVPGWYEPSFVAVGLAGIGLTVGAFMSIHHRRLPWVLLALAIVPLAGSVALTIQAT</sequence>
<feature type="transmembrane region" description="Helical" evidence="2">
    <location>
        <begin position="56"/>
        <end position="74"/>
    </location>
</feature>
<feature type="transmembrane region" description="Helical" evidence="2">
    <location>
        <begin position="94"/>
        <end position="112"/>
    </location>
</feature>
<reference evidence="3 4" key="2">
    <citation type="submission" date="2020-03" db="EMBL/GenBank/DDBJ databases">
        <authorList>
            <person name="Ichikawa N."/>
            <person name="Kimura A."/>
            <person name="Kitahashi Y."/>
            <person name="Uohara A."/>
        </authorList>
    </citation>
    <scope>NUCLEOTIDE SEQUENCE [LARGE SCALE GENOMIC DNA]</scope>
    <source>
        <strain evidence="3 4">NBRC 108638</strain>
    </source>
</reference>
<dbReference type="Proteomes" id="UP000482960">
    <property type="component" value="Unassembled WGS sequence"/>
</dbReference>
<keyword evidence="2" id="KW-1133">Transmembrane helix</keyword>
<dbReference type="RefSeq" id="WP_173078760.1">
    <property type="nucleotide sequence ID" value="NZ_BAABJB010000004.1"/>
</dbReference>
<dbReference type="AlphaFoldDB" id="A0A6V8L388"/>
<accession>A0A6V8L388</accession>
<organism evidence="3 4">
    <name type="scientific">Phytohabitans rumicis</name>
    <dbReference type="NCBI Taxonomy" id="1076125"/>
    <lineage>
        <taxon>Bacteria</taxon>
        <taxon>Bacillati</taxon>
        <taxon>Actinomycetota</taxon>
        <taxon>Actinomycetes</taxon>
        <taxon>Micromonosporales</taxon>
        <taxon>Micromonosporaceae</taxon>
    </lineage>
</organism>
<feature type="transmembrane region" description="Helical" evidence="2">
    <location>
        <begin position="119"/>
        <end position="139"/>
    </location>
</feature>